<keyword evidence="4 6" id="KW-0472">Membrane</keyword>
<feature type="region of interest" description="Disordered" evidence="5">
    <location>
        <begin position="148"/>
        <end position="182"/>
    </location>
</feature>
<dbReference type="PANTHER" id="PTHR15549">
    <property type="entry name" value="PAIRED IMMUNOGLOBULIN-LIKE TYPE 2 RECEPTOR"/>
    <property type="match status" value="1"/>
</dbReference>
<proteinExistence type="predicted"/>
<name>A0A6G1H4T2_9PEZI</name>
<evidence type="ECO:0000256" key="2">
    <source>
        <dbReference type="ARBA" id="ARBA00022692"/>
    </source>
</evidence>
<dbReference type="GO" id="GO:0071944">
    <property type="term" value="C:cell periphery"/>
    <property type="evidence" value="ECO:0007669"/>
    <property type="project" value="UniProtKB-ARBA"/>
</dbReference>
<sequence>MSNSNQGRDNPCYEYQNGSIHNDFPEWHPCGGIPPGNTVVSCCKGTDQCVTNGLCHYTHDLVGGSGYYAGACTDPTYRDSSCPLLCNDRVLPDVKYNTSQSAWQCCGMNPSTNRPSCPRPIGDQFFDAPPPSALSTYAVAATTSATGTIATTSHSTRTRLPSSRTGSATASPTSGADTSSELSTGAKAGIGVGVALGALILVAIACFFIHRQRRKKAYAAVELDSNNSRAGGKSSPFPDHGGRGDNVAMKMAPMGGASEMDSSAVHEMPTTANESVAVNPGRPQEVEGSSVDPVLGGKRVLAVNPDRPQELGTGQ</sequence>
<evidence type="ECO:0000256" key="3">
    <source>
        <dbReference type="ARBA" id="ARBA00022989"/>
    </source>
</evidence>
<evidence type="ECO:0000256" key="6">
    <source>
        <dbReference type="SAM" id="Phobius"/>
    </source>
</evidence>
<gene>
    <name evidence="7" type="ORF">K402DRAFT_453210</name>
</gene>
<dbReference type="Proteomes" id="UP000800041">
    <property type="component" value="Unassembled WGS sequence"/>
</dbReference>
<feature type="region of interest" description="Disordered" evidence="5">
    <location>
        <begin position="258"/>
        <end position="315"/>
    </location>
</feature>
<feature type="compositionally biased region" description="Polar residues" evidence="5">
    <location>
        <begin position="159"/>
        <end position="182"/>
    </location>
</feature>
<organism evidence="7 8">
    <name type="scientific">Aulographum hederae CBS 113979</name>
    <dbReference type="NCBI Taxonomy" id="1176131"/>
    <lineage>
        <taxon>Eukaryota</taxon>
        <taxon>Fungi</taxon>
        <taxon>Dikarya</taxon>
        <taxon>Ascomycota</taxon>
        <taxon>Pezizomycotina</taxon>
        <taxon>Dothideomycetes</taxon>
        <taxon>Pleosporomycetidae</taxon>
        <taxon>Aulographales</taxon>
        <taxon>Aulographaceae</taxon>
    </lineage>
</organism>
<comment type="subcellular location">
    <subcellularLocation>
        <location evidence="1">Membrane</location>
        <topology evidence="1">Single-pass membrane protein</topology>
    </subcellularLocation>
</comment>
<keyword evidence="8" id="KW-1185">Reference proteome</keyword>
<accession>A0A6G1H4T2</accession>
<keyword evidence="3 6" id="KW-1133">Transmembrane helix</keyword>
<evidence type="ECO:0008006" key="9">
    <source>
        <dbReference type="Google" id="ProtNLM"/>
    </source>
</evidence>
<dbReference type="GO" id="GO:0016020">
    <property type="term" value="C:membrane"/>
    <property type="evidence" value="ECO:0007669"/>
    <property type="project" value="UniProtKB-SubCell"/>
</dbReference>
<dbReference type="OrthoDB" id="4148662at2759"/>
<evidence type="ECO:0000256" key="4">
    <source>
        <dbReference type="ARBA" id="ARBA00023136"/>
    </source>
</evidence>
<dbReference type="AlphaFoldDB" id="A0A6G1H4T2"/>
<evidence type="ECO:0000313" key="8">
    <source>
        <dbReference type="Proteomes" id="UP000800041"/>
    </source>
</evidence>
<evidence type="ECO:0000256" key="1">
    <source>
        <dbReference type="ARBA" id="ARBA00004167"/>
    </source>
</evidence>
<keyword evidence="2 6" id="KW-0812">Transmembrane</keyword>
<dbReference type="EMBL" id="ML977150">
    <property type="protein sequence ID" value="KAF1988030.1"/>
    <property type="molecule type" value="Genomic_DNA"/>
</dbReference>
<dbReference type="PANTHER" id="PTHR15549:SF26">
    <property type="entry name" value="AXIAL BUDDING PATTERN PROTEIN 2-RELATED"/>
    <property type="match status" value="1"/>
</dbReference>
<evidence type="ECO:0000313" key="7">
    <source>
        <dbReference type="EMBL" id="KAF1988030.1"/>
    </source>
</evidence>
<protein>
    <recommendedName>
        <fullName evidence="9">Mid2 domain-containing protein</fullName>
    </recommendedName>
</protein>
<evidence type="ECO:0000256" key="5">
    <source>
        <dbReference type="SAM" id="MobiDB-lite"/>
    </source>
</evidence>
<feature type="transmembrane region" description="Helical" evidence="6">
    <location>
        <begin position="188"/>
        <end position="209"/>
    </location>
</feature>
<reference evidence="7" key="1">
    <citation type="journal article" date="2020" name="Stud. Mycol.">
        <title>101 Dothideomycetes genomes: a test case for predicting lifestyles and emergence of pathogens.</title>
        <authorList>
            <person name="Haridas S."/>
            <person name="Albert R."/>
            <person name="Binder M."/>
            <person name="Bloem J."/>
            <person name="Labutti K."/>
            <person name="Salamov A."/>
            <person name="Andreopoulos B."/>
            <person name="Baker S."/>
            <person name="Barry K."/>
            <person name="Bills G."/>
            <person name="Bluhm B."/>
            <person name="Cannon C."/>
            <person name="Castanera R."/>
            <person name="Culley D."/>
            <person name="Daum C."/>
            <person name="Ezra D."/>
            <person name="Gonzalez J."/>
            <person name="Henrissat B."/>
            <person name="Kuo A."/>
            <person name="Liang C."/>
            <person name="Lipzen A."/>
            <person name="Lutzoni F."/>
            <person name="Magnuson J."/>
            <person name="Mondo S."/>
            <person name="Nolan M."/>
            <person name="Ohm R."/>
            <person name="Pangilinan J."/>
            <person name="Park H.-J."/>
            <person name="Ramirez L."/>
            <person name="Alfaro M."/>
            <person name="Sun H."/>
            <person name="Tritt A."/>
            <person name="Yoshinaga Y."/>
            <person name="Zwiers L.-H."/>
            <person name="Turgeon B."/>
            <person name="Goodwin S."/>
            <person name="Spatafora J."/>
            <person name="Crous P."/>
            <person name="Grigoriev I."/>
        </authorList>
    </citation>
    <scope>NUCLEOTIDE SEQUENCE</scope>
    <source>
        <strain evidence="7">CBS 113979</strain>
    </source>
</reference>
<dbReference type="InterPro" id="IPR051694">
    <property type="entry name" value="Immunoregulatory_rcpt-like"/>
</dbReference>